<keyword evidence="4" id="KW-0539">Nucleus</keyword>
<dbReference type="AlphaFoldDB" id="A0A564YAK8"/>
<accession>A0A564YAK8</accession>
<dbReference type="InterPro" id="IPR044198">
    <property type="entry name" value="DEK"/>
</dbReference>
<dbReference type="Proteomes" id="UP000321570">
    <property type="component" value="Unassembled WGS sequence"/>
</dbReference>
<dbReference type="PROSITE" id="PS51998">
    <property type="entry name" value="DEK_C"/>
    <property type="match status" value="1"/>
</dbReference>
<evidence type="ECO:0000256" key="1">
    <source>
        <dbReference type="ARBA" id="ARBA00004123"/>
    </source>
</evidence>
<keyword evidence="2" id="KW-0156">Chromatin regulator</keyword>
<gene>
    <name evidence="7" type="ORF">WMSIL1_LOCUS4676</name>
</gene>
<protein>
    <recommendedName>
        <fullName evidence="6">DEK-C domain-containing protein</fullName>
    </recommendedName>
</protein>
<dbReference type="EMBL" id="CABIJS010000123">
    <property type="protein sequence ID" value="VUZ44270.1"/>
    <property type="molecule type" value="Genomic_DNA"/>
</dbReference>
<name>A0A564YAK8_HYMDI</name>
<dbReference type="GO" id="GO:0042393">
    <property type="term" value="F:histone binding"/>
    <property type="evidence" value="ECO:0007669"/>
    <property type="project" value="TreeGrafter"/>
</dbReference>
<dbReference type="GO" id="GO:0003677">
    <property type="term" value="F:DNA binding"/>
    <property type="evidence" value="ECO:0007669"/>
    <property type="project" value="UniProtKB-KW"/>
</dbReference>
<feature type="compositionally biased region" description="Low complexity" evidence="5">
    <location>
        <begin position="57"/>
        <end position="66"/>
    </location>
</feature>
<evidence type="ECO:0000313" key="7">
    <source>
        <dbReference type="EMBL" id="VUZ44270.1"/>
    </source>
</evidence>
<keyword evidence="8" id="KW-1185">Reference proteome</keyword>
<feature type="compositionally biased region" description="Basic and acidic residues" evidence="5">
    <location>
        <begin position="232"/>
        <end position="242"/>
    </location>
</feature>
<feature type="compositionally biased region" description="Basic residues" evidence="5">
    <location>
        <begin position="310"/>
        <end position="328"/>
    </location>
</feature>
<evidence type="ECO:0000259" key="6">
    <source>
        <dbReference type="PROSITE" id="PS51998"/>
    </source>
</evidence>
<feature type="compositionally biased region" description="Basic residues" evidence="5">
    <location>
        <begin position="220"/>
        <end position="231"/>
    </location>
</feature>
<dbReference type="InterPro" id="IPR014876">
    <property type="entry name" value="DEK_C"/>
</dbReference>
<organism evidence="7 8">
    <name type="scientific">Hymenolepis diminuta</name>
    <name type="common">Rat tapeworm</name>
    <dbReference type="NCBI Taxonomy" id="6216"/>
    <lineage>
        <taxon>Eukaryota</taxon>
        <taxon>Metazoa</taxon>
        <taxon>Spiralia</taxon>
        <taxon>Lophotrochozoa</taxon>
        <taxon>Platyhelminthes</taxon>
        <taxon>Cestoda</taxon>
        <taxon>Eucestoda</taxon>
        <taxon>Cyclophyllidea</taxon>
        <taxon>Hymenolepididae</taxon>
        <taxon>Hymenolepis</taxon>
    </lineage>
</organism>
<dbReference type="PANTHER" id="PTHR13468">
    <property type="entry name" value="DEK PROTEIN"/>
    <property type="match status" value="1"/>
</dbReference>
<feature type="compositionally biased region" description="Acidic residues" evidence="5">
    <location>
        <begin position="31"/>
        <end position="43"/>
    </location>
</feature>
<reference evidence="7 8" key="1">
    <citation type="submission" date="2019-07" db="EMBL/GenBank/DDBJ databases">
        <authorList>
            <person name="Jastrzebski P J."/>
            <person name="Paukszto L."/>
            <person name="Jastrzebski P J."/>
        </authorList>
    </citation>
    <scope>NUCLEOTIDE SEQUENCE [LARGE SCALE GENOMIC DNA]</scope>
    <source>
        <strain evidence="7 8">WMS-il1</strain>
    </source>
</reference>
<sequence length="494" mass="54480">MEITDNTENVAPPAEEVSAKQTDEKPKEIVTEVEEPTAEEIETNEGKKETPEEPESEPVVAQPSSSGDTEVRQPRVRRQVQRLSDMLSTSYAKEKEAKEKALDEILAKGSGTPLGEIPLIEASIKKCKPVDLKVLHYACFGRAGTVNEVRSNLRKFNGLPFDAKSDEYAKREAALNKKPVREVQEALRHLHLEVSGPRAQIVTRLLEFLLKPEASVVKYKGKLPPSKRSRKSKTDSSSDSKKNSQSGRKSRKSSKESEEEEGSSDEELEEEGSETEEKPETTSATSTKEASDSDDDDGDDDDDFSPAGGKKQKKVAGKKKFAPKKRKAASTSKSATPAKRRKRAKKAETESESEQEEDEPTHLEESGDENSKEEKTDEKTEDKQDSDDNDDDKPLAMVSSCSVKSDEAKSDGIENLAAAAESSKPAEGENESAPFPSDEELKEKTIELLMKSNLNEVSMKTIRQSIADLYASVDLSSKRDYINGLIKEYLATST</sequence>
<dbReference type="GO" id="GO:0006325">
    <property type="term" value="P:chromatin organization"/>
    <property type="evidence" value="ECO:0007669"/>
    <property type="project" value="UniProtKB-KW"/>
</dbReference>
<dbReference type="Gene3D" id="1.10.10.60">
    <property type="entry name" value="Homeodomain-like"/>
    <property type="match status" value="1"/>
</dbReference>
<dbReference type="GO" id="GO:2000779">
    <property type="term" value="P:regulation of double-strand break repair"/>
    <property type="evidence" value="ECO:0007669"/>
    <property type="project" value="TreeGrafter"/>
</dbReference>
<evidence type="ECO:0000313" key="8">
    <source>
        <dbReference type="Proteomes" id="UP000321570"/>
    </source>
</evidence>
<feature type="compositionally biased region" description="Acidic residues" evidence="5">
    <location>
        <begin position="292"/>
        <end position="304"/>
    </location>
</feature>
<comment type="subcellular location">
    <subcellularLocation>
        <location evidence="1">Nucleus</location>
    </subcellularLocation>
</comment>
<proteinExistence type="predicted"/>
<dbReference type="Pfam" id="PF08766">
    <property type="entry name" value="DEK_C"/>
    <property type="match status" value="1"/>
</dbReference>
<feature type="compositionally biased region" description="Acidic residues" evidence="5">
    <location>
        <begin position="350"/>
        <end position="359"/>
    </location>
</feature>
<evidence type="ECO:0000256" key="5">
    <source>
        <dbReference type="SAM" id="MobiDB-lite"/>
    </source>
</evidence>
<feature type="compositionally biased region" description="Basic and acidic residues" evidence="5">
    <location>
        <begin position="17"/>
        <end position="30"/>
    </location>
</feature>
<dbReference type="SUPFAM" id="SSF109715">
    <property type="entry name" value="DEK C-terminal domain"/>
    <property type="match status" value="1"/>
</dbReference>
<dbReference type="PANTHER" id="PTHR13468:SF1">
    <property type="entry name" value="PROTEIN DEK"/>
    <property type="match status" value="1"/>
</dbReference>
<evidence type="ECO:0000256" key="3">
    <source>
        <dbReference type="ARBA" id="ARBA00023125"/>
    </source>
</evidence>
<feature type="region of interest" description="Disordered" evidence="5">
    <location>
        <begin position="220"/>
        <end position="441"/>
    </location>
</feature>
<evidence type="ECO:0000256" key="4">
    <source>
        <dbReference type="ARBA" id="ARBA00023242"/>
    </source>
</evidence>
<feature type="compositionally biased region" description="Acidic residues" evidence="5">
    <location>
        <begin position="257"/>
        <end position="274"/>
    </location>
</feature>
<feature type="compositionally biased region" description="Basic and acidic residues" evidence="5">
    <location>
        <begin position="360"/>
        <end position="383"/>
    </location>
</feature>
<evidence type="ECO:0000256" key="2">
    <source>
        <dbReference type="ARBA" id="ARBA00022853"/>
    </source>
</evidence>
<dbReference type="GO" id="GO:0005634">
    <property type="term" value="C:nucleus"/>
    <property type="evidence" value="ECO:0007669"/>
    <property type="project" value="UniProtKB-SubCell"/>
</dbReference>
<feature type="domain" description="DEK-C" evidence="6">
    <location>
        <begin position="435"/>
        <end position="491"/>
    </location>
</feature>
<feature type="region of interest" description="Disordered" evidence="5">
    <location>
        <begin position="1"/>
        <end position="78"/>
    </location>
</feature>
<keyword evidence="3" id="KW-0238">DNA-binding</keyword>